<reference evidence="5" key="1">
    <citation type="journal article" date="2019" name="Int. J. Syst. Evol. Microbiol.">
        <title>The Global Catalogue of Microorganisms (GCM) 10K type strain sequencing project: providing services to taxonomists for standard genome sequencing and annotation.</title>
        <authorList>
            <consortium name="The Broad Institute Genomics Platform"/>
            <consortium name="The Broad Institute Genome Sequencing Center for Infectious Disease"/>
            <person name="Wu L."/>
            <person name="Ma J."/>
        </authorList>
    </citation>
    <scope>NUCLEOTIDE SEQUENCE [LARGE SCALE GENOMIC DNA]</scope>
    <source>
        <strain evidence="5">CGMCC 4.7367</strain>
    </source>
</reference>
<name>A0ABQ3MER0_9PSEU</name>
<evidence type="ECO:0000256" key="2">
    <source>
        <dbReference type="RuleBase" id="RU003749"/>
    </source>
</evidence>
<dbReference type="PANTHER" id="PTHR33495:SF13">
    <property type="entry name" value="ANTI-SIGMA-F FACTOR ANTAGONIST RSFB"/>
    <property type="match status" value="1"/>
</dbReference>
<gene>
    <name evidence="4" type="ORF">GCM10017774_34240</name>
</gene>
<dbReference type="InterPro" id="IPR002645">
    <property type="entry name" value="STAS_dom"/>
</dbReference>
<proteinExistence type="inferred from homology"/>
<keyword evidence="5" id="KW-1185">Reference proteome</keyword>
<dbReference type="SUPFAM" id="SSF52091">
    <property type="entry name" value="SpoIIaa-like"/>
    <property type="match status" value="1"/>
</dbReference>
<evidence type="ECO:0000313" key="5">
    <source>
        <dbReference type="Proteomes" id="UP000605568"/>
    </source>
</evidence>
<dbReference type="Gene3D" id="3.30.750.24">
    <property type="entry name" value="STAS domain"/>
    <property type="match status" value="1"/>
</dbReference>
<evidence type="ECO:0000256" key="1">
    <source>
        <dbReference type="ARBA" id="ARBA00009013"/>
    </source>
</evidence>
<feature type="domain" description="STAS" evidence="3">
    <location>
        <begin position="1"/>
        <end position="106"/>
    </location>
</feature>
<dbReference type="EMBL" id="BNAR01000004">
    <property type="protein sequence ID" value="GHH40601.1"/>
    <property type="molecule type" value="Genomic_DNA"/>
</dbReference>
<comment type="similarity">
    <text evidence="1 2">Belongs to the anti-sigma-factor antagonist family.</text>
</comment>
<protein>
    <recommendedName>
        <fullName evidence="2">Anti-sigma factor antagonist</fullName>
    </recommendedName>
</protein>
<dbReference type="PROSITE" id="PS50801">
    <property type="entry name" value="STAS"/>
    <property type="match status" value="1"/>
</dbReference>
<dbReference type="Pfam" id="PF01740">
    <property type="entry name" value="STAS"/>
    <property type="match status" value="1"/>
</dbReference>
<evidence type="ECO:0000259" key="3">
    <source>
        <dbReference type="PROSITE" id="PS50801"/>
    </source>
</evidence>
<sequence length="114" mass="11984">MTHHGGIAVLVVTGEIDMFTETTPRTVVADALKRAPDGFVIDLRAVTFFGSSGINLLLSAQDEVEHLAVPFAVVATRDVVLRPLSLTGVDVLLPLFPSLPAALAAVRTRSVGHG</sequence>
<evidence type="ECO:0000313" key="4">
    <source>
        <dbReference type="EMBL" id="GHH40601.1"/>
    </source>
</evidence>
<comment type="caution">
    <text evidence="4">The sequence shown here is derived from an EMBL/GenBank/DDBJ whole genome shotgun (WGS) entry which is preliminary data.</text>
</comment>
<dbReference type="PANTHER" id="PTHR33495">
    <property type="entry name" value="ANTI-SIGMA FACTOR ANTAGONIST TM_1081-RELATED-RELATED"/>
    <property type="match status" value="1"/>
</dbReference>
<dbReference type="RefSeq" id="WP_191298900.1">
    <property type="nucleotide sequence ID" value="NZ_BNAR01000004.1"/>
</dbReference>
<dbReference type="NCBIfam" id="TIGR00377">
    <property type="entry name" value="ant_ant_sig"/>
    <property type="match status" value="1"/>
</dbReference>
<accession>A0ABQ3MER0</accession>
<dbReference type="InterPro" id="IPR036513">
    <property type="entry name" value="STAS_dom_sf"/>
</dbReference>
<organism evidence="4 5">
    <name type="scientific">Lentzea cavernae</name>
    <dbReference type="NCBI Taxonomy" id="2020703"/>
    <lineage>
        <taxon>Bacteria</taxon>
        <taxon>Bacillati</taxon>
        <taxon>Actinomycetota</taxon>
        <taxon>Actinomycetes</taxon>
        <taxon>Pseudonocardiales</taxon>
        <taxon>Pseudonocardiaceae</taxon>
        <taxon>Lentzea</taxon>
    </lineage>
</organism>
<dbReference type="CDD" id="cd07043">
    <property type="entry name" value="STAS_anti-anti-sigma_factors"/>
    <property type="match status" value="1"/>
</dbReference>
<dbReference type="InterPro" id="IPR003658">
    <property type="entry name" value="Anti-sigma_ant"/>
</dbReference>
<dbReference type="Proteomes" id="UP000605568">
    <property type="component" value="Unassembled WGS sequence"/>
</dbReference>